<sequence length="242" mass="25955">MKATAAISSNEYHPPTTPTNKRFQTTVHHSQAKKMLKAFLGKKIGMTQVFNDAGQVVPVTVIEAGPCAVTQIRTTENDGHQSVQLGFGRVRKPNKPDAGHLRGSQIGRRLEEVRADDTGEYEVGQLFSVDIFEPGEIVDVIGKSKGKGFAGTMKRHGFHGGPRTHGQSDRQRAPGSIGGGTTPGKVFKGLKMSGHMGNRRVTSKGLEVVRVDAERNLLMVKGGIPGAPNSPVTIRKTGKSRA</sequence>
<keyword evidence="4 9" id="KW-0689">Ribosomal protein</keyword>
<evidence type="ECO:0000256" key="4">
    <source>
        <dbReference type="ARBA" id="ARBA00022980"/>
    </source>
</evidence>
<keyword evidence="2" id="KW-0699">rRNA-binding</keyword>
<comment type="similarity">
    <text evidence="1 9">Belongs to the universal ribosomal protein uL3 family.</text>
</comment>
<dbReference type="InterPro" id="IPR000597">
    <property type="entry name" value="Ribosomal_uL3"/>
</dbReference>
<keyword evidence="12" id="KW-1185">Reference proteome</keyword>
<dbReference type="EMBL" id="CASHTH010001131">
    <property type="protein sequence ID" value="CAI8011837.1"/>
    <property type="molecule type" value="Genomic_DNA"/>
</dbReference>
<dbReference type="NCBIfam" id="TIGR03625">
    <property type="entry name" value="L3_bact"/>
    <property type="match status" value="1"/>
</dbReference>
<dbReference type="GO" id="GO:0006412">
    <property type="term" value="P:translation"/>
    <property type="evidence" value="ECO:0007669"/>
    <property type="project" value="InterPro"/>
</dbReference>
<dbReference type="GO" id="GO:0022625">
    <property type="term" value="C:cytosolic large ribosomal subunit"/>
    <property type="evidence" value="ECO:0007669"/>
    <property type="project" value="TreeGrafter"/>
</dbReference>
<keyword evidence="3" id="KW-0694">RNA-binding</keyword>
<keyword evidence="5 9" id="KW-0687">Ribonucleoprotein</keyword>
<dbReference type="InterPro" id="IPR009000">
    <property type="entry name" value="Transl_B-barrel_sf"/>
</dbReference>
<feature type="region of interest" description="Disordered" evidence="10">
    <location>
        <begin position="1"/>
        <end position="23"/>
    </location>
</feature>
<dbReference type="InterPro" id="IPR019926">
    <property type="entry name" value="Ribosomal_uL3_CS"/>
</dbReference>
<dbReference type="GO" id="GO:0019843">
    <property type="term" value="F:rRNA binding"/>
    <property type="evidence" value="ECO:0007669"/>
    <property type="project" value="UniProtKB-KW"/>
</dbReference>
<evidence type="ECO:0000256" key="7">
    <source>
        <dbReference type="ARBA" id="ARBA00035213"/>
    </source>
</evidence>
<evidence type="ECO:0000313" key="11">
    <source>
        <dbReference type="EMBL" id="CAI8011837.1"/>
    </source>
</evidence>
<evidence type="ECO:0000256" key="10">
    <source>
        <dbReference type="SAM" id="MobiDB-lite"/>
    </source>
</evidence>
<evidence type="ECO:0000256" key="1">
    <source>
        <dbReference type="ARBA" id="ARBA00006540"/>
    </source>
</evidence>
<accession>A0AA35RKN2</accession>
<dbReference type="GO" id="GO:0003735">
    <property type="term" value="F:structural constituent of ribosome"/>
    <property type="evidence" value="ECO:0007669"/>
    <property type="project" value="InterPro"/>
</dbReference>
<name>A0AA35RKN2_GEOBA</name>
<dbReference type="PANTHER" id="PTHR11229">
    <property type="entry name" value="50S RIBOSOMAL PROTEIN L3"/>
    <property type="match status" value="1"/>
</dbReference>
<feature type="compositionally biased region" description="Polar residues" evidence="10">
    <location>
        <begin position="1"/>
        <end position="11"/>
    </location>
</feature>
<feature type="region of interest" description="Disordered" evidence="10">
    <location>
        <begin position="157"/>
        <end position="184"/>
    </location>
</feature>
<dbReference type="HAMAP" id="MF_01325_B">
    <property type="entry name" value="Ribosomal_uL3_B"/>
    <property type="match status" value="1"/>
</dbReference>
<gene>
    <name evidence="11" type="ORF">GBAR_LOCUS7592</name>
</gene>
<dbReference type="FunFam" id="2.40.30.10:FF:000004">
    <property type="entry name" value="50S ribosomal protein L3"/>
    <property type="match status" value="1"/>
</dbReference>
<proteinExistence type="inferred from homology"/>
<dbReference type="PANTHER" id="PTHR11229:SF16">
    <property type="entry name" value="LARGE RIBOSOMAL SUBUNIT PROTEIN UL3C"/>
    <property type="match status" value="1"/>
</dbReference>
<evidence type="ECO:0000313" key="12">
    <source>
        <dbReference type="Proteomes" id="UP001174909"/>
    </source>
</evidence>
<dbReference type="SUPFAM" id="SSF50447">
    <property type="entry name" value="Translation proteins"/>
    <property type="match status" value="1"/>
</dbReference>
<evidence type="ECO:0000256" key="9">
    <source>
        <dbReference type="RuleBase" id="RU003905"/>
    </source>
</evidence>
<dbReference type="InterPro" id="IPR019927">
    <property type="entry name" value="Ribosomal_uL3_bac/org-type"/>
</dbReference>
<evidence type="ECO:0000256" key="5">
    <source>
        <dbReference type="ARBA" id="ARBA00023274"/>
    </source>
</evidence>
<protein>
    <recommendedName>
        <fullName evidence="7">Large ribosomal subunit protein uL3c</fullName>
    </recommendedName>
    <alternativeName>
        <fullName evidence="8">39S ribosomal protein L3, mitochondrial</fullName>
    </alternativeName>
    <alternativeName>
        <fullName evidence="6">Large ribosomal subunit protein uL3m</fullName>
    </alternativeName>
</protein>
<dbReference type="PROSITE" id="PS00474">
    <property type="entry name" value="RIBOSOMAL_L3"/>
    <property type="match status" value="1"/>
</dbReference>
<comment type="caution">
    <text evidence="11">The sequence shown here is derived from an EMBL/GenBank/DDBJ whole genome shotgun (WGS) entry which is preliminary data.</text>
</comment>
<dbReference type="AlphaFoldDB" id="A0AA35RKN2"/>
<feature type="region of interest" description="Disordered" evidence="10">
    <location>
        <begin position="222"/>
        <end position="242"/>
    </location>
</feature>
<dbReference type="Pfam" id="PF00297">
    <property type="entry name" value="Ribosomal_L3"/>
    <property type="match status" value="1"/>
</dbReference>
<dbReference type="Gene3D" id="2.40.30.10">
    <property type="entry name" value="Translation factors"/>
    <property type="match status" value="2"/>
</dbReference>
<reference evidence="11" key="1">
    <citation type="submission" date="2023-03" db="EMBL/GenBank/DDBJ databases">
        <authorList>
            <person name="Steffen K."/>
            <person name="Cardenas P."/>
        </authorList>
    </citation>
    <scope>NUCLEOTIDE SEQUENCE</scope>
</reference>
<evidence type="ECO:0000256" key="3">
    <source>
        <dbReference type="ARBA" id="ARBA00022884"/>
    </source>
</evidence>
<evidence type="ECO:0000256" key="2">
    <source>
        <dbReference type="ARBA" id="ARBA00022730"/>
    </source>
</evidence>
<organism evidence="11 12">
    <name type="scientific">Geodia barretti</name>
    <name type="common">Barrett's horny sponge</name>
    <dbReference type="NCBI Taxonomy" id="519541"/>
    <lineage>
        <taxon>Eukaryota</taxon>
        <taxon>Metazoa</taxon>
        <taxon>Porifera</taxon>
        <taxon>Demospongiae</taxon>
        <taxon>Heteroscleromorpha</taxon>
        <taxon>Tetractinellida</taxon>
        <taxon>Astrophorina</taxon>
        <taxon>Geodiidae</taxon>
        <taxon>Geodia</taxon>
    </lineage>
</organism>
<evidence type="ECO:0000256" key="8">
    <source>
        <dbReference type="ARBA" id="ARBA00035396"/>
    </source>
</evidence>
<dbReference type="Proteomes" id="UP001174909">
    <property type="component" value="Unassembled WGS sequence"/>
</dbReference>
<evidence type="ECO:0000256" key="6">
    <source>
        <dbReference type="ARBA" id="ARBA00035209"/>
    </source>
</evidence>